<reference evidence="1 2" key="1">
    <citation type="submission" date="2021-08" db="EMBL/GenBank/DDBJ databases">
        <title>Streptomyces sp. PTM05 isolated from lichen.</title>
        <authorList>
            <person name="Somphong A."/>
            <person name="Phongsopitanun W."/>
            <person name="Tanasupawat S."/>
        </authorList>
    </citation>
    <scope>NUCLEOTIDE SEQUENCE [LARGE SCALE GENOMIC DNA]</scope>
    <source>
        <strain evidence="1 2">Ptm05</strain>
    </source>
</reference>
<gene>
    <name evidence="1" type="ORF">K7472_17640</name>
</gene>
<accession>A0ABS7QU04</accession>
<protein>
    <submittedName>
        <fullName evidence="1">Uncharacterized protein</fullName>
    </submittedName>
</protein>
<proteinExistence type="predicted"/>
<dbReference type="EMBL" id="JAINVZ010000011">
    <property type="protein sequence ID" value="MBY8886674.1"/>
    <property type="molecule type" value="Genomic_DNA"/>
</dbReference>
<dbReference type="Proteomes" id="UP001198565">
    <property type="component" value="Unassembled WGS sequence"/>
</dbReference>
<keyword evidence="2" id="KW-1185">Reference proteome</keyword>
<sequence length="75" mass="8392">MNDWAPVVGQPVKDTAHDRVGEFRAFEQGRVFLRPLGGGREWTTGPDDIEQMSRSEILNARVAAANRRSRKESPA</sequence>
<dbReference type="RefSeq" id="WP_222979100.1">
    <property type="nucleotide sequence ID" value="NZ_JAINVZ010000011.1"/>
</dbReference>
<name>A0ABS7QU04_9ACTN</name>
<evidence type="ECO:0000313" key="2">
    <source>
        <dbReference type="Proteomes" id="UP001198565"/>
    </source>
</evidence>
<evidence type="ECO:0000313" key="1">
    <source>
        <dbReference type="EMBL" id="MBY8886674.1"/>
    </source>
</evidence>
<comment type="caution">
    <text evidence="1">The sequence shown here is derived from an EMBL/GenBank/DDBJ whole genome shotgun (WGS) entry which is preliminary data.</text>
</comment>
<organism evidence="1 2">
    <name type="scientific">Streptantibioticus parmotrematis</name>
    <dbReference type="NCBI Taxonomy" id="2873249"/>
    <lineage>
        <taxon>Bacteria</taxon>
        <taxon>Bacillati</taxon>
        <taxon>Actinomycetota</taxon>
        <taxon>Actinomycetes</taxon>
        <taxon>Kitasatosporales</taxon>
        <taxon>Streptomycetaceae</taxon>
        <taxon>Streptantibioticus</taxon>
    </lineage>
</organism>